<organism evidence="2">
    <name type="scientific">Anthurium amnicola</name>
    <dbReference type="NCBI Taxonomy" id="1678845"/>
    <lineage>
        <taxon>Eukaryota</taxon>
        <taxon>Viridiplantae</taxon>
        <taxon>Streptophyta</taxon>
        <taxon>Embryophyta</taxon>
        <taxon>Tracheophyta</taxon>
        <taxon>Spermatophyta</taxon>
        <taxon>Magnoliopsida</taxon>
        <taxon>Liliopsida</taxon>
        <taxon>Araceae</taxon>
        <taxon>Pothoideae</taxon>
        <taxon>Potheae</taxon>
        <taxon>Anthurium</taxon>
    </lineage>
</organism>
<reference evidence="2" key="1">
    <citation type="submission" date="2015-07" db="EMBL/GenBank/DDBJ databases">
        <title>Transcriptome Assembly of Anthurium amnicola.</title>
        <authorList>
            <person name="Suzuki J."/>
        </authorList>
    </citation>
    <scope>NUCLEOTIDE SEQUENCE</scope>
</reference>
<name>A0A1D1YU27_9ARAE</name>
<feature type="region of interest" description="Disordered" evidence="1">
    <location>
        <begin position="125"/>
        <end position="167"/>
    </location>
</feature>
<dbReference type="EMBL" id="GDJX01009769">
    <property type="protein sequence ID" value="JAT58167.1"/>
    <property type="molecule type" value="Transcribed_RNA"/>
</dbReference>
<feature type="compositionally biased region" description="Gly residues" evidence="1">
    <location>
        <begin position="131"/>
        <end position="142"/>
    </location>
</feature>
<feature type="non-terminal residue" evidence="2">
    <location>
        <position position="1"/>
    </location>
</feature>
<gene>
    <name evidence="2" type="ORF">g.18062</name>
</gene>
<sequence length="209" mass="22483">GQGPPHHIQSPQSSQPLISSRNTWSILITCLHSHAQVTKIQGSEAEALGFMGLGDQTPTAEDEDLAGDVRDGGGRGAGLRRGGAADVRAEGEDQLPPRPQRLDPAGGAVRQPHGEAGEVLRGVPPAAGRAEAGGAGGAGGGLRRGEEVRRRRRRRRLHRGDDRGAPVLRLRGDQPFLQFRFCFHVSLQRLRSFTGRQSGRRTSRVSMYI</sequence>
<feature type="region of interest" description="Disordered" evidence="1">
    <location>
        <begin position="52"/>
        <end position="112"/>
    </location>
</feature>
<proteinExistence type="predicted"/>
<accession>A0A1D1YU27</accession>
<protein>
    <submittedName>
        <fullName evidence="2">Uncharacterized protein</fullName>
    </submittedName>
</protein>
<evidence type="ECO:0000256" key="1">
    <source>
        <dbReference type="SAM" id="MobiDB-lite"/>
    </source>
</evidence>
<dbReference type="AlphaFoldDB" id="A0A1D1YU27"/>
<evidence type="ECO:0000313" key="2">
    <source>
        <dbReference type="EMBL" id="JAT58167.1"/>
    </source>
</evidence>